<dbReference type="OMA" id="GPTLNRY"/>
<name>A0A0D9QRF5_PLAFR</name>
<dbReference type="Gene3D" id="3.60.21.10">
    <property type="match status" value="1"/>
</dbReference>
<protein>
    <recommendedName>
        <fullName evidence="2">Calcineurin-like phosphoesterase domain-containing protein</fullName>
    </recommendedName>
</protein>
<reference evidence="3 4" key="1">
    <citation type="submission" date="2014-03" db="EMBL/GenBank/DDBJ databases">
        <title>The Genome Sequence of Plasmodium fragile nilgiri.</title>
        <authorList>
            <consortium name="The Broad Institute Genomics Platform"/>
            <consortium name="The Broad Institute Genome Sequencing Center for Infectious Disease"/>
            <person name="Neafsey D."/>
            <person name="Duraisingh M."/>
            <person name="Young S.K."/>
            <person name="Zeng Q."/>
            <person name="Gargeya S."/>
            <person name="Abouelleil A."/>
            <person name="Alvarado L."/>
            <person name="Chapman S.B."/>
            <person name="Gainer-Dewar J."/>
            <person name="Goldberg J."/>
            <person name="Griggs A."/>
            <person name="Gujja S."/>
            <person name="Hansen M."/>
            <person name="Howarth C."/>
            <person name="Imamovic A."/>
            <person name="Larimer J."/>
            <person name="Pearson M."/>
            <person name="Poon T.W."/>
            <person name="Priest M."/>
            <person name="Roberts A."/>
            <person name="Saif S."/>
            <person name="Shea T."/>
            <person name="Sykes S."/>
            <person name="Wortman J."/>
            <person name="Nusbaum C."/>
            <person name="Birren B."/>
        </authorList>
    </citation>
    <scope>NUCLEOTIDE SEQUENCE [LARGE SCALE GENOMIC DNA]</scope>
    <source>
        <strain evidence="4">nilgiri</strain>
    </source>
</reference>
<dbReference type="PANTHER" id="PTHR46546">
    <property type="entry name" value="SHEWANELLA-LIKE PROTEIN PHOSPHATASE 1"/>
    <property type="match status" value="1"/>
</dbReference>
<dbReference type="OrthoDB" id="5976022at2759"/>
<dbReference type="AlphaFoldDB" id="A0A0D9QRF5"/>
<dbReference type="GO" id="GO:0016787">
    <property type="term" value="F:hydrolase activity"/>
    <property type="evidence" value="ECO:0007669"/>
    <property type="project" value="InterPro"/>
</dbReference>
<dbReference type="Pfam" id="PF00149">
    <property type="entry name" value="Metallophos"/>
    <property type="match status" value="1"/>
</dbReference>
<dbReference type="InterPro" id="IPR029052">
    <property type="entry name" value="Metallo-depent_PP-like"/>
</dbReference>
<gene>
    <name evidence="3" type="ORF">AK88_02037</name>
</gene>
<accession>A0A0D9QRF5</accession>
<keyword evidence="4" id="KW-1185">Reference proteome</keyword>
<evidence type="ECO:0000313" key="4">
    <source>
        <dbReference type="Proteomes" id="UP000054561"/>
    </source>
</evidence>
<dbReference type="RefSeq" id="XP_012335094.1">
    <property type="nucleotide sequence ID" value="XM_012479671.1"/>
</dbReference>
<dbReference type="VEuPathDB" id="PlasmoDB:AK88_02037"/>
<feature type="domain" description="Calcineurin-like phosphoesterase" evidence="2">
    <location>
        <begin position="41"/>
        <end position="217"/>
    </location>
</feature>
<sequence length="301" mass="35238">MKIPYLKLFFLFCWNILTKLCCANEETSFANLTWEYDLFSIADLHGDMNAFLKILLNEKIIDNDHNVIRENVLIVITGDVLDPSYDDINILYFIEQYNEKGKTLNSKILMVLGNHEVKNMCLKFNKVEKNPEKYKKRNDMFSTNEAIYNILVDKPFVLRVNEMVFSHAGVLPFYASYGIDYINKEGKKEIENNCKLLFNKIQRKEEFCVSCDYGPTLNRYFSFVNHGILKRWMVCSTLNKSLNLLSSKRMIVGHTVQKNKKINSFCDEQLLLTDTGISKWKNGVICYVQYFKDGTFDVRYV</sequence>
<organism evidence="3 4">
    <name type="scientific">Plasmodium fragile</name>
    <dbReference type="NCBI Taxonomy" id="5857"/>
    <lineage>
        <taxon>Eukaryota</taxon>
        <taxon>Sar</taxon>
        <taxon>Alveolata</taxon>
        <taxon>Apicomplexa</taxon>
        <taxon>Aconoidasida</taxon>
        <taxon>Haemosporida</taxon>
        <taxon>Plasmodiidae</taxon>
        <taxon>Plasmodium</taxon>
        <taxon>Plasmodium (Plasmodium)</taxon>
    </lineage>
</organism>
<dbReference type="Proteomes" id="UP000054561">
    <property type="component" value="Unassembled WGS sequence"/>
</dbReference>
<feature type="chain" id="PRO_5002343843" description="Calcineurin-like phosphoesterase domain-containing protein" evidence="1">
    <location>
        <begin position="24"/>
        <end position="301"/>
    </location>
</feature>
<dbReference type="EMBL" id="KQ001663">
    <property type="protein sequence ID" value="KJP88256.1"/>
    <property type="molecule type" value="Genomic_DNA"/>
</dbReference>
<evidence type="ECO:0000256" key="1">
    <source>
        <dbReference type="SAM" id="SignalP"/>
    </source>
</evidence>
<dbReference type="GeneID" id="24267351"/>
<dbReference type="InterPro" id="IPR004843">
    <property type="entry name" value="Calcineurin-like_PHP"/>
</dbReference>
<proteinExistence type="predicted"/>
<evidence type="ECO:0000313" key="3">
    <source>
        <dbReference type="EMBL" id="KJP88256.1"/>
    </source>
</evidence>
<feature type="signal peptide" evidence="1">
    <location>
        <begin position="1"/>
        <end position="23"/>
    </location>
</feature>
<evidence type="ECO:0000259" key="2">
    <source>
        <dbReference type="Pfam" id="PF00149"/>
    </source>
</evidence>
<dbReference type="SUPFAM" id="SSF56300">
    <property type="entry name" value="Metallo-dependent phosphatases"/>
    <property type="match status" value="1"/>
</dbReference>
<keyword evidence="1" id="KW-0732">Signal</keyword>
<dbReference type="PANTHER" id="PTHR46546:SF4">
    <property type="entry name" value="SHEWANELLA-LIKE PROTEIN PHOSPHATASE 1"/>
    <property type="match status" value="1"/>
</dbReference>